<evidence type="ECO:0000313" key="2">
    <source>
        <dbReference type="EMBL" id="QUV93040.1"/>
    </source>
</evidence>
<feature type="domain" description="Haemin-degrading HemS/ChuX" evidence="1">
    <location>
        <begin position="45"/>
        <end position="175"/>
    </location>
</feature>
<accession>A0ABX8AWI0</accession>
<dbReference type="InterPro" id="IPR053733">
    <property type="entry name" value="Heme_Transport_Util_sf"/>
</dbReference>
<dbReference type="EMBL" id="CP072642">
    <property type="protein sequence ID" value="QUV93040.1"/>
    <property type="molecule type" value="Genomic_DNA"/>
</dbReference>
<dbReference type="RefSeq" id="WP_211421464.1">
    <property type="nucleotide sequence ID" value="NZ_CP072642.1"/>
</dbReference>
<dbReference type="SUPFAM" id="SSF144064">
    <property type="entry name" value="Heme iron utilization protein-like"/>
    <property type="match status" value="1"/>
</dbReference>
<feature type="domain" description="Haemin-degrading HemS/ChuX" evidence="1">
    <location>
        <begin position="227"/>
        <end position="358"/>
    </location>
</feature>
<protein>
    <submittedName>
        <fullName evidence="2">Hemin-degrading factor</fullName>
    </submittedName>
</protein>
<sequence>MTAPNPAAELTTDAGYTAEDIAQQWSQLRQTEPKLRIRDAAAKLGVSEAQLVALGCGTTATRLSADWGDFIRELEALGPVMALTRNDGAVSEKDGHYRNVEIFAGHTRMGQVLDSGIDLRLFLDRWAIGFAVCEDSPRGPRRSFQFFDATGTAIHKTYLREASHVEAFEALTKRFAAPDQSREQAVSAPPPPVAEIPDAEVDVAGFRQGWRELKDTHDFIRLTHRFKLSRTQALRLAEPEMAWQVRPDSFGRILEEVAAARENIMIFVGNPGCIQIHSGPIHNVKLIGEWLNVLDDGFNLHVHEPKVHSAWVVKKPTVRGIVTGVEFFDATGEQIAILHAKRREGETPSPFWAELCECLTRVS</sequence>
<dbReference type="CDD" id="cd16830">
    <property type="entry name" value="HemS-like_N"/>
    <property type="match status" value="1"/>
</dbReference>
<dbReference type="InterPro" id="IPR007845">
    <property type="entry name" value="HemS/ChuX_dom"/>
</dbReference>
<dbReference type="Proteomes" id="UP000677668">
    <property type="component" value="Chromosome 1"/>
</dbReference>
<keyword evidence="3" id="KW-1185">Reference proteome</keyword>
<dbReference type="CDD" id="cd16831">
    <property type="entry name" value="HemS-like_C"/>
    <property type="match status" value="1"/>
</dbReference>
<dbReference type="Gene3D" id="3.40.1570.10">
    <property type="entry name" value="HemS/ChuS/ChuX like domains"/>
    <property type="match status" value="2"/>
</dbReference>
<evidence type="ECO:0000313" key="3">
    <source>
        <dbReference type="Proteomes" id="UP000677668"/>
    </source>
</evidence>
<organism evidence="2 3">
    <name type="scientific">Chloracidobacterium sp. N</name>
    <dbReference type="NCBI Taxonomy" id="2821540"/>
    <lineage>
        <taxon>Bacteria</taxon>
        <taxon>Pseudomonadati</taxon>
        <taxon>Acidobacteriota</taxon>
        <taxon>Terriglobia</taxon>
        <taxon>Terriglobales</taxon>
        <taxon>Acidobacteriaceae</taxon>
        <taxon>Chloracidobacterium</taxon>
        <taxon>Chloracidobacterium aggregatum</taxon>
    </lineage>
</organism>
<proteinExistence type="predicted"/>
<gene>
    <name evidence="2" type="ORF">J8C05_06535</name>
</gene>
<evidence type="ECO:0000259" key="1">
    <source>
        <dbReference type="Pfam" id="PF05171"/>
    </source>
</evidence>
<dbReference type="Pfam" id="PF05171">
    <property type="entry name" value="HemS"/>
    <property type="match status" value="2"/>
</dbReference>
<reference evidence="2 3" key="1">
    <citation type="submission" date="2021-03" db="EMBL/GenBank/DDBJ databases">
        <title>Genomic and phenotypic characterization of Chloracidobacterium isolates provides evidence for multiple species.</title>
        <authorList>
            <person name="Saini M.K."/>
            <person name="Costas A.M.G."/>
            <person name="Tank M."/>
            <person name="Bryant D.A."/>
        </authorList>
    </citation>
    <scope>NUCLEOTIDE SEQUENCE [LARGE SCALE GENOMIC DNA]</scope>
    <source>
        <strain evidence="2 3">N</strain>
    </source>
</reference>
<name>A0ABX8AWI0_9BACT</name>